<proteinExistence type="predicted"/>
<accession>A0A238DA75</accession>
<dbReference type="AlphaFoldDB" id="A0A238DA75"/>
<reference evidence="1 2" key="1">
    <citation type="submission" date="2016-06" db="EMBL/GenBank/DDBJ databases">
        <authorList>
            <person name="Kjaerup R.B."/>
            <person name="Dalgaard T.S."/>
            <person name="Juul-Madsen H.R."/>
        </authorList>
    </citation>
    <scope>NUCLEOTIDE SEQUENCE [LARGE SCALE GENOMIC DNA]</scope>
    <source>
        <strain evidence="1 2">DSM 16361</strain>
    </source>
</reference>
<evidence type="ECO:0008006" key="3">
    <source>
        <dbReference type="Google" id="ProtNLM"/>
    </source>
</evidence>
<name>A0A238DA75_THIDL</name>
<keyword evidence="2" id="KW-1185">Reference proteome</keyword>
<dbReference type="OrthoDB" id="8595257at2"/>
<dbReference type="EMBL" id="FLMQ01000058">
    <property type="protein sequence ID" value="SBP90070.1"/>
    <property type="molecule type" value="Genomic_DNA"/>
</dbReference>
<protein>
    <recommendedName>
        <fullName evidence="3">Prophage CP4-57 regulatory</fullName>
    </recommendedName>
</protein>
<evidence type="ECO:0000313" key="1">
    <source>
        <dbReference type="EMBL" id="SBP90070.1"/>
    </source>
</evidence>
<organism evidence="1 2">
    <name type="scientific">Thiomonas delicata</name>
    <name type="common">Thiomonas cuprina</name>
    <dbReference type="NCBI Taxonomy" id="364030"/>
    <lineage>
        <taxon>Bacteria</taxon>
        <taxon>Pseudomonadati</taxon>
        <taxon>Pseudomonadota</taxon>
        <taxon>Betaproteobacteria</taxon>
        <taxon>Burkholderiales</taxon>
        <taxon>Thiomonas</taxon>
    </lineage>
</organism>
<dbReference type="Proteomes" id="UP000214566">
    <property type="component" value="Unassembled WGS sequence"/>
</dbReference>
<sequence length="108" mass="11688">MLTATKLPALNAELDALATVIAQRIARPVPIDVELWSAKEIAAYLKVGSRQVSERYALMPGFPKAIRLPTVAGVRGTPRWSAAEVIEWATSHREGAPTSKGGRPRTAR</sequence>
<evidence type="ECO:0000313" key="2">
    <source>
        <dbReference type="Proteomes" id="UP000214566"/>
    </source>
</evidence>
<dbReference type="RefSeq" id="WP_013107026.1">
    <property type="nucleotide sequence ID" value="NZ_LT592171.1"/>
</dbReference>
<gene>
    <name evidence="1" type="ORF">THIARS_90220</name>
</gene>